<feature type="transmembrane region" description="Helical" evidence="12">
    <location>
        <begin position="117"/>
        <end position="142"/>
    </location>
</feature>
<dbReference type="Pfam" id="PF02322">
    <property type="entry name" value="Cyt_bd_oxida_II"/>
    <property type="match status" value="1"/>
</dbReference>
<evidence type="ECO:0000313" key="13">
    <source>
        <dbReference type="EMBL" id="PTQ50991.1"/>
    </source>
</evidence>
<dbReference type="GO" id="GO:0070069">
    <property type="term" value="C:cytochrome complex"/>
    <property type="evidence" value="ECO:0007669"/>
    <property type="project" value="TreeGrafter"/>
</dbReference>
<dbReference type="InterPro" id="IPR003317">
    <property type="entry name" value="Cyt-d_oxidase_su2"/>
</dbReference>
<dbReference type="GO" id="GO:0009055">
    <property type="term" value="F:electron transfer activity"/>
    <property type="evidence" value="ECO:0007669"/>
    <property type="project" value="TreeGrafter"/>
</dbReference>
<keyword evidence="6 12" id="KW-0812">Transmembrane</keyword>
<comment type="similarity">
    <text evidence="2">Belongs to the cytochrome ubiquinol oxidase subunit 2 family.</text>
</comment>
<evidence type="ECO:0000256" key="9">
    <source>
        <dbReference type="ARBA" id="ARBA00022989"/>
    </source>
</evidence>
<feature type="transmembrane region" description="Helical" evidence="12">
    <location>
        <begin position="7"/>
        <end position="24"/>
    </location>
</feature>
<evidence type="ECO:0000256" key="2">
    <source>
        <dbReference type="ARBA" id="ARBA00007543"/>
    </source>
</evidence>
<protein>
    <submittedName>
        <fullName evidence="13">Cytochrome d ubiquinol oxidase subunit II</fullName>
    </submittedName>
</protein>
<comment type="caution">
    <text evidence="13">The sequence shown here is derived from an EMBL/GenBank/DDBJ whole genome shotgun (WGS) entry which is preliminary data.</text>
</comment>
<feature type="transmembrane region" description="Helical" evidence="12">
    <location>
        <begin position="196"/>
        <end position="215"/>
    </location>
</feature>
<feature type="transmembrane region" description="Helical" evidence="12">
    <location>
        <begin position="227"/>
        <end position="247"/>
    </location>
</feature>
<keyword evidence="9 12" id="KW-1133">Transmembrane helix</keyword>
<accession>A0A2T5G467</accession>
<evidence type="ECO:0000313" key="14">
    <source>
        <dbReference type="Proteomes" id="UP000244016"/>
    </source>
</evidence>
<feature type="transmembrane region" description="Helical" evidence="12">
    <location>
        <begin position="303"/>
        <end position="325"/>
    </location>
</feature>
<organism evidence="13 14">
    <name type="scientific">Brockia lithotrophica</name>
    <dbReference type="NCBI Taxonomy" id="933949"/>
    <lineage>
        <taxon>Bacteria</taxon>
        <taxon>Bacillati</taxon>
        <taxon>Bacillota</taxon>
        <taxon>Bacilli</taxon>
        <taxon>Bacillales</taxon>
        <taxon>Bacillales Family X. Incertae Sedis</taxon>
        <taxon>Brockia</taxon>
    </lineage>
</organism>
<gene>
    <name evidence="13" type="ORF">BLITH_1229</name>
</gene>
<keyword evidence="7" id="KW-0479">Metal-binding</keyword>
<dbReference type="GO" id="GO:0019646">
    <property type="term" value="P:aerobic electron transport chain"/>
    <property type="evidence" value="ECO:0007669"/>
    <property type="project" value="TreeGrafter"/>
</dbReference>
<sequence length="345" mass="37972">MSEQALPVIWYVLWVVLWVVYFVLDSKTLGLGTLFPFLARNEREEAALQEAVGPFWDGDEVWLITAGGATFAAFPLTYAVMFSALYVPFFLLLFALFYRAVGLEFMSKLKDPGWHNVWRWAFTVASFLVILLLGVTFANLFYGLDFDATGNKTTLLTLLNPYGILGGLTIVVLALLSGTTWGAFKVSGELEKRLEGYAHVLWWVALALFSIYMVATANRANHLLVNYNQAPVLYVIPALALLLLLLVKPLLSRGAQLGAWLATSGTIALLLVTGFVGLFPNMLYSRTAPEASITAYQAAASPLTQTIMLGAAIVLVPVVIGYQSWAYKKFSERKIDVEEAKGYGA</sequence>
<dbReference type="Proteomes" id="UP000244016">
    <property type="component" value="Unassembled WGS sequence"/>
</dbReference>
<dbReference type="PANTHER" id="PTHR43141">
    <property type="entry name" value="CYTOCHROME BD2 SUBUNIT II"/>
    <property type="match status" value="1"/>
</dbReference>
<evidence type="ECO:0000256" key="4">
    <source>
        <dbReference type="ARBA" id="ARBA00022475"/>
    </source>
</evidence>
<keyword evidence="8" id="KW-0249">Electron transport</keyword>
<evidence type="ECO:0000256" key="11">
    <source>
        <dbReference type="ARBA" id="ARBA00023136"/>
    </source>
</evidence>
<comment type="subcellular location">
    <subcellularLocation>
        <location evidence="1">Cell membrane</location>
        <topology evidence="1">Multi-pass membrane protein</topology>
    </subcellularLocation>
</comment>
<evidence type="ECO:0000256" key="12">
    <source>
        <dbReference type="SAM" id="Phobius"/>
    </source>
</evidence>
<dbReference type="AlphaFoldDB" id="A0A2T5G467"/>
<evidence type="ECO:0000256" key="6">
    <source>
        <dbReference type="ARBA" id="ARBA00022692"/>
    </source>
</evidence>
<feature type="transmembrane region" description="Helical" evidence="12">
    <location>
        <begin position="259"/>
        <end position="283"/>
    </location>
</feature>
<dbReference type="PANTHER" id="PTHR43141:SF5">
    <property type="entry name" value="CYTOCHROME BD-I UBIQUINOL OXIDASE SUBUNIT 2"/>
    <property type="match status" value="1"/>
</dbReference>
<dbReference type="EMBL" id="PEBW01000008">
    <property type="protein sequence ID" value="PTQ50991.1"/>
    <property type="molecule type" value="Genomic_DNA"/>
</dbReference>
<evidence type="ECO:0000256" key="8">
    <source>
        <dbReference type="ARBA" id="ARBA00022982"/>
    </source>
</evidence>
<keyword evidence="5" id="KW-0349">Heme</keyword>
<evidence type="ECO:0000256" key="10">
    <source>
        <dbReference type="ARBA" id="ARBA00023004"/>
    </source>
</evidence>
<feature type="transmembrane region" description="Helical" evidence="12">
    <location>
        <begin position="76"/>
        <end position="97"/>
    </location>
</feature>
<proteinExistence type="inferred from homology"/>
<dbReference type="PIRSF" id="PIRSF000267">
    <property type="entry name" value="Cyt_oxidse_sub2"/>
    <property type="match status" value="1"/>
</dbReference>
<reference evidence="13 14" key="1">
    <citation type="submission" date="2017-08" db="EMBL/GenBank/DDBJ databases">
        <title>Burning lignite coal seam in the remote Altai Mountains harbors a hydrogen-driven thermophilic microbial community.</title>
        <authorList>
            <person name="Kadnikov V.V."/>
            <person name="Mardanov A.V."/>
            <person name="Ivasenko D."/>
            <person name="Beletsky A.V."/>
            <person name="Karnachuk O.V."/>
            <person name="Ravin N.V."/>
        </authorList>
    </citation>
    <scope>NUCLEOTIDE SEQUENCE [LARGE SCALE GENOMIC DNA]</scope>
    <source>
        <strain evidence="13">AL31</strain>
    </source>
</reference>
<keyword evidence="4" id="KW-1003">Cell membrane</keyword>
<keyword evidence="10" id="KW-0408">Iron</keyword>
<dbReference type="GO" id="GO:0005886">
    <property type="term" value="C:plasma membrane"/>
    <property type="evidence" value="ECO:0007669"/>
    <property type="project" value="UniProtKB-SubCell"/>
</dbReference>
<evidence type="ECO:0000256" key="7">
    <source>
        <dbReference type="ARBA" id="ARBA00022723"/>
    </source>
</evidence>
<keyword evidence="3" id="KW-0813">Transport</keyword>
<name>A0A2T5G467_9BACL</name>
<dbReference type="NCBIfam" id="TIGR00203">
    <property type="entry name" value="cydB"/>
    <property type="match status" value="1"/>
</dbReference>
<evidence type="ECO:0000256" key="5">
    <source>
        <dbReference type="ARBA" id="ARBA00022617"/>
    </source>
</evidence>
<evidence type="ECO:0000256" key="3">
    <source>
        <dbReference type="ARBA" id="ARBA00022448"/>
    </source>
</evidence>
<dbReference type="GO" id="GO:0016682">
    <property type="term" value="F:oxidoreductase activity, acting on diphenols and related substances as donors, oxygen as acceptor"/>
    <property type="evidence" value="ECO:0007669"/>
    <property type="project" value="TreeGrafter"/>
</dbReference>
<keyword evidence="11 12" id="KW-0472">Membrane</keyword>
<feature type="transmembrane region" description="Helical" evidence="12">
    <location>
        <begin position="162"/>
        <end position="184"/>
    </location>
</feature>
<dbReference type="GO" id="GO:0046872">
    <property type="term" value="F:metal ion binding"/>
    <property type="evidence" value="ECO:0007669"/>
    <property type="project" value="UniProtKB-KW"/>
</dbReference>
<evidence type="ECO:0000256" key="1">
    <source>
        <dbReference type="ARBA" id="ARBA00004651"/>
    </source>
</evidence>